<dbReference type="Gene3D" id="3.40.50.620">
    <property type="entry name" value="HUPs"/>
    <property type="match status" value="1"/>
</dbReference>
<dbReference type="OrthoDB" id="9803667at2"/>
<keyword evidence="14" id="KW-0418">Kinase</keyword>
<dbReference type="InterPro" id="IPR023468">
    <property type="entry name" value="Riboflavin_kinase"/>
</dbReference>
<evidence type="ECO:0000256" key="8">
    <source>
        <dbReference type="ARBA" id="ARBA00022741"/>
    </source>
</evidence>
<keyword evidence="10" id="KW-0067">ATP-binding</keyword>
<evidence type="ECO:0000313" key="15">
    <source>
        <dbReference type="Proteomes" id="UP000245469"/>
    </source>
</evidence>
<dbReference type="PANTHER" id="PTHR22749:SF6">
    <property type="entry name" value="RIBOFLAVIN KINASE"/>
    <property type="match status" value="1"/>
</dbReference>
<dbReference type="GO" id="GO:0009398">
    <property type="term" value="P:FMN biosynthetic process"/>
    <property type="evidence" value="ECO:0007669"/>
    <property type="project" value="TreeGrafter"/>
</dbReference>
<dbReference type="GO" id="GO:0008531">
    <property type="term" value="F:riboflavin kinase activity"/>
    <property type="evidence" value="ECO:0007669"/>
    <property type="project" value="TreeGrafter"/>
</dbReference>
<proteinExistence type="inferred from homology"/>
<sequence>MSVAAELPPASRPPSSSSSWSWWEQAGQAWWGLDDVPAGAGPRVAAMGVFDGVHRGHAAVVTEAARLARSRGVRSVAVTFHPHPAVVLGRRQEPAALVSVRRRAELLRAAGADDVLVLPFTQELAAEPAECFVQRVLRRGLGCRGVVVGADFRFGAGGTGDLTTLRRTLGPGAAVVGVRPVLRDAERCSSTLARQLAAQGRVDALTDLLGRPHRVEAVPVGVPDALTGGHAAGPARVVVEPLDAGAARLAEGPYRARVLPLGCPAFDVGPVLDGGRGLEVGRGLPVGPVLDVEVVHGAAGMRLLLAGGAWASTQCGSLAIDLLARLDDDDAGARRGHGAPRAVAHRRVVHP</sequence>
<dbReference type="Proteomes" id="UP000245469">
    <property type="component" value="Unassembled WGS sequence"/>
</dbReference>
<evidence type="ECO:0000256" key="6">
    <source>
        <dbReference type="ARBA" id="ARBA00022679"/>
    </source>
</evidence>
<reference evidence="14 15" key="1">
    <citation type="submission" date="2018-03" db="EMBL/GenBank/DDBJ databases">
        <title>Genomic Encyclopedia of Archaeal and Bacterial Type Strains, Phase II (KMG-II): from individual species to whole genera.</title>
        <authorList>
            <person name="Goeker M."/>
        </authorList>
    </citation>
    <scope>NUCLEOTIDE SEQUENCE [LARGE SCALE GENOMIC DNA]</scope>
    <source>
        <strain evidence="14 15">DSM 44889</strain>
    </source>
</reference>
<evidence type="ECO:0000256" key="10">
    <source>
        <dbReference type="ARBA" id="ARBA00022840"/>
    </source>
</evidence>
<dbReference type="GO" id="GO:0005524">
    <property type="term" value="F:ATP binding"/>
    <property type="evidence" value="ECO:0007669"/>
    <property type="project" value="UniProtKB-KW"/>
</dbReference>
<dbReference type="UniPathway" id="UPA00277">
    <property type="reaction ID" value="UER00407"/>
</dbReference>
<evidence type="ECO:0000313" key="14">
    <source>
        <dbReference type="EMBL" id="PWJ54144.1"/>
    </source>
</evidence>
<dbReference type="EC" id="2.7.7.2" evidence="3"/>
<keyword evidence="4" id="KW-0285">Flavoprotein</keyword>
<keyword evidence="5" id="KW-0288">FMN</keyword>
<dbReference type="InterPro" id="IPR014729">
    <property type="entry name" value="Rossmann-like_a/b/a_fold"/>
</dbReference>
<keyword evidence="9" id="KW-0274">FAD</keyword>
<gene>
    <name evidence="14" type="ORF">BXY45_10851</name>
</gene>
<dbReference type="SUPFAM" id="SSF52374">
    <property type="entry name" value="Nucleotidylyl transferase"/>
    <property type="match status" value="1"/>
</dbReference>
<dbReference type="RefSeq" id="WP_109773833.1">
    <property type="nucleotide sequence ID" value="NZ_QGDQ01000008.1"/>
</dbReference>
<evidence type="ECO:0000256" key="1">
    <source>
        <dbReference type="ARBA" id="ARBA00004726"/>
    </source>
</evidence>
<evidence type="ECO:0000256" key="7">
    <source>
        <dbReference type="ARBA" id="ARBA00022695"/>
    </source>
</evidence>
<organism evidence="14 15">
    <name type="scientific">Quadrisphaera granulorum</name>
    <dbReference type="NCBI Taxonomy" id="317664"/>
    <lineage>
        <taxon>Bacteria</taxon>
        <taxon>Bacillati</taxon>
        <taxon>Actinomycetota</taxon>
        <taxon>Actinomycetes</taxon>
        <taxon>Kineosporiales</taxon>
        <taxon>Kineosporiaceae</taxon>
        <taxon>Quadrisphaera</taxon>
    </lineage>
</organism>
<dbReference type="CDD" id="cd02064">
    <property type="entry name" value="FAD_synthetase_N"/>
    <property type="match status" value="1"/>
</dbReference>
<evidence type="ECO:0000256" key="4">
    <source>
        <dbReference type="ARBA" id="ARBA00022630"/>
    </source>
</evidence>
<comment type="caution">
    <text evidence="14">The sequence shown here is derived from an EMBL/GenBank/DDBJ whole genome shotgun (WGS) entry which is preliminary data.</text>
</comment>
<dbReference type="InterPro" id="IPR015864">
    <property type="entry name" value="FAD_synthase"/>
</dbReference>
<evidence type="ECO:0000259" key="13">
    <source>
        <dbReference type="Pfam" id="PF06574"/>
    </source>
</evidence>
<keyword evidence="7 14" id="KW-0548">Nucleotidyltransferase</keyword>
<comment type="similarity">
    <text evidence="2">Belongs to the RibF family.</text>
</comment>
<feature type="domain" description="FAD synthetase" evidence="13">
    <location>
        <begin position="42"/>
        <end position="191"/>
    </location>
</feature>
<dbReference type="InterPro" id="IPR004821">
    <property type="entry name" value="Cyt_trans-like"/>
</dbReference>
<dbReference type="GO" id="GO:0006747">
    <property type="term" value="P:FAD biosynthetic process"/>
    <property type="evidence" value="ECO:0007669"/>
    <property type="project" value="UniProtKB-UniPathway"/>
</dbReference>
<keyword evidence="15" id="KW-1185">Reference proteome</keyword>
<evidence type="ECO:0000256" key="11">
    <source>
        <dbReference type="ARBA" id="ARBA00049494"/>
    </source>
</evidence>
<dbReference type="PANTHER" id="PTHR22749">
    <property type="entry name" value="RIBOFLAVIN KINASE/FMN ADENYLYLTRANSFERASE"/>
    <property type="match status" value="1"/>
</dbReference>
<keyword evidence="8" id="KW-0547">Nucleotide-binding</keyword>
<dbReference type="AlphaFoldDB" id="A0A316ABB2"/>
<evidence type="ECO:0000256" key="12">
    <source>
        <dbReference type="SAM" id="MobiDB-lite"/>
    </source>
</evidence>
<name>A0A316ABB2_9ACTN</name>
<accession>A0A316ABB2</accession>
<protein>
    <recommendedName>
        <fullName evidence="3">FAD synthase</fullName>
        <ecNumber evidence="3">2.7.7.2</ecNumber>
    </recommendedName>
</protein>
<comment type="pathway">
    <text evidence="1">Cofactor biosynthesis; FAD biosynthesis; FAD from FMN: step 1/1.</text>
</comment>
<keyword evidence="6 14" id="KW-0808">Transferase</keyword>
<evidence type="ECO:0000256" key="3">
    <source>
        <dbReference type="ARBA" id="ARBA00012393"/>
    </source>
</evidence>
<evidence type="ECO:0000256" key="9">
    <source>
        <dbReference type="ARBA" id="ARBA00022827"/>
    </source>
</evidence>
<dbReference type="EMBL" id="QGDQ01000008">
    <property type="protein sequence ID" value="PWJ54144.1"/>
    <property type="molecule type" value="Genomic_DNA"/>
</dbReference>
<feature type="region of interest" description="Disordered" evidence="12">
    <location>
        <begin position="1"/>
        <end position="20"/>
    </location>
</feature>
<dbReference type="GO" id="GO:0003919">
    <property type="term" value="F:FMN adenylyltransferase activity"/>
    <property type="evidence" value="ECO:0007669"/>
    <property type="project" value="UniProtKB-EC"/>
</dbReference>
<dbReference type="GO" id="GO:0009231">
    <property type="term" value="P:riboflavin biosynthetic process"/>
    <property type="evidence" value="ECO:0007669"/>
    <property type="project" value="InterPro"/>
</dbReference>
<evidence type="ECO:0000256" key="5">
    <source>
        <dbReference type="ARBA" id="ARBA00022643"/>
    </source>
</evidence>
<dbReference type="Pfam" id="PF06574">
    <property type="entry name" value="FAD_syn"/>
    <property type="match status" value="1"/>
</dbReference>
<comment type="catalytic activity">
    <reaction evidence="11">
        <text>FMN + ATP + H(+) = FAD + diphosphate</text>
        <dbReference type="Rhea" id="RHEA:17237"/>
        <dbReference type="ChEBI" id="CHEBI:15378"/>
        <dbReference type="ChEBI" id="CHEBI:30616"/>
        <dbReference type="ChEBI" id="CHEBI:33019"/>
        <dbReference type="ChEBI" id="CHEBI:57692"/>
        <dbReference type="ChEBI" id="CHEBI:58210"/>
        <dbReference type="EC" id="2.7.7.2"/>
    </reaction>
</comment>
<evidence type="ECO:0000256" key="2">
    <source>
        <dbReference type="ARBA" id="ARBA00010214"/>
    </source>
</evidence>
<dbReference type="NCBIfam" id="TIGR00125">
    <property type="entry name" value="cyt_tran_rel"/>
    <property type="match status" value="1"/>
</dbReference>